<dbReference type="Proteomes" id="UP000664132">
    <property type="component" value="Unassembled WGS sequence"/>
</dbReference>
<evidence type="ECO:0008006" key="3">
    <source>
        <dbReference type="Google" id="ProtNLM"/>
    </source>
</evidence>
<reference evidence="1" key="1">
    <citation type="submission" date="2021-02" db="EMBL/GenBank/DDBJ databases">
        <title>Genome sequence Cadophora malorum strain M34.</title>
        <authorList>
            <person name="Stefanovic E."/>
            <person name="Vu D."/>
            <person name="Scully C."/>
            <person name="Dijksterhuis J."/>
            <person name="Roader J."/>
            <person name="Houbraken J."/>
        </authorList>
    </citation>
    <scope>NUCLEOTIDE SEQUENCE</scope>
    <source>
        <strain evidence="1">M34</strain>
    </source>
</reference>
<gene>
    <name evidence="1" type="ORF">IFR04_011276</name>
</gene>
<accession>A0A8H7TAL3</accession>
<evidence type="ECO:0000313" key="2">
    <source>
        <dbReference type="Proteomes" id="UP000664132"/>
    </source>
</evidence>
<comment type="caution">
    <text evidence="1">The sequence shown here is derived from an EMBL/GenBank/DDBJ whole genome shotgun (WGS) entry which is preliminary data.</text>
</comment>
<dbReference type="EMBL" id="JAFJYH010000216">
    <property type="protein sequence ID" value="KAG4415607.1"/>
    <property type="molecule type" value="Genomic_DNA"/>
</dbReference>
<dbReference type="OrthoDB" id="4252443at2759"/>
<dbReference type="AlphaFoldDB" id="A0A8H7TAL3"/>
<organism evidence="1 2">
    <name type="scientific">Cadophora malorum</name>
    <dbReference type="NCBI Taxonomy" id="108018"/>
    <lineage>
        <taxon>Eukaryota</taxon>
        <taxon>Fungi</taxon>
        <taxon>Dikarya</taxon>
        <taxon>Ascomycota</taxon>
        <taxon>Pezizomycotina</taxon>
        <taxon>Leotiomycetes</taxon>
        <taxon>Helotiales</taxon>
        <taxon>Ploettnerulaceae</taxon>
        <taxon>Cadophora</taxon>
    </lineage>
</organism>
<name>A0A8H7TAL3_9HELO</name>
<keyword evidence="2" id="KW-1185">Reference proteome</keyword>
<proteinExistence type="predicted"/>
<protein>
    <recommendedName>
        <fullName evidence="3">F-box domain-containing protein</fullName>
    </recommendedName>
</protein>
<sequence length="405" mass="46334">MSFPQFMSLTPELQEQVADHCQAHELLALARTCSSLHVVALRALYFDVDISVHNLPGSFPSTRNTVDILAENPHAELGYKTQECLKRQDMFVESLKSHPSYGQWVVRLTWTYIVRWDEDTGESVSDEPLWEALKLLSMVRYLDVASIACQRELVPPPPLFPRAKHIRLVGQMSFAFVRAILLSSDPTNFVSLDLDNLQDFGQFHGGDFVTGAYLSSIPELEDDQGNPTVRHPGTMRGHLLRLQGRCTNLRRLILRSVGNDEADDERWSPKLDEERYNEWATFLNSVSLTLEYLTIEQGLEPNPTNVVHCRPQECQYGRPMDIRFLEHFLPSLSTNFWPRLRQASVYGIGSLPRSHLRNYATIEPDLVRRVSEDLSTRLGPLVLLDVQQSATKTFFYRDDGVMYHT</sequence>
<evidence type="ECO:0000313" key="1">
    <source>
        <dbReference type="EMBL" id="KAG4415607.1"/>
    </source>
</evidence>